<evidence type="ECO:0000256" key="3">
    <source>
        <dbReference type="ARBA" id="ARBA00009400"/>
    </source>
</evidence>
<dbReference type="FunFam" id="3.90.1170.20:FF:000001">
    <property type="entry name" value="Nicotinate-nucleotide diphosphorylase (Carboxylating)"/>
    <property type="match status" value="1"/>
</dbReference>
<dbReference type="SUPFAM" id="SSF51690">
    <property type="entry name" value="Nicotinate/Quinolinate PRTase C-terminal domain-like"/>
    <property type="match status" value="1"/>
</dbReference>
<dbReference type="PIRSF" id="PIRSF006250">
    <property type="entry name" value="NadC_ModD"/>
    <property type="match status" value="1"/>
</dbReference>
<dbReference type="GO" id="GO:0005737">
    <property type="term" value="C:cytoplasm"/>
    <property type="evidence" value="ECO:0007669"/>
    <property type="project" value="TreeGrafter"/>
</dbReference>
<evidence type="ECO:0000256" key="4">
    <source>
        <dbReference type="ARBA" id="ARBA00011218"/>
    </source>
</evidence>
<comment type="similarity">
    <text evidence="3 12">Belongs to the NadC/ModD family.</text>
</comment>
<proteinExistence type="inferred from homology"/>
<protein>
    <recommendedName>
        <fullName evidence="11">Probable nicotinate-nucleotide pyrophosphorylase [carboxylating]</fullName>
        <ecNumber evidence="5">2.4.2.19</ecNumber>
    </recommendedName>
    <alternativeName>
        <fullName evidence="9">Quinolinate phosphoribosyltransferase [decarboxylating]</fullName>
    </alternativeName>
</protein>
<evidence type="ECO:0000313" key="15">
    <source>
        <dbReference type="EMBL" id="SJZ62814.1"/>
    </source>
</evidence>
<evidence type="ECO:0000313" key="16">
    <source>
        <dbReference type="Proteomes" id="UP000196365"/>
    </source>
</evidence>
<keyword evidence="16" id="KW-1185">Reference proteome</keyword>
<dbReference type="InterPro" id="IPR013785">
    <property type="entry name" value="Aldolase_TIM"/>
</dbReference>
<keyword evidence="6" id="KW-0662">Pyridine nucleotide biosynthesis</keyword>
<dbReference type="GO" id="GO:0004514">
    <property type="term" value="F:nicotinate-nucleotide diphosphorylase (carboxylating) activity"/>
    <property type="evidence" value="ECO:0007669"/>
    <property type="project" value="UniProtKB-EC"/>
</dbReference>
<dbReference type="Pfam" id="PF02749">
    <property type="entry name" value="QRPTase_N"/>
    <property type="match status" value="1"/>
</dbReference>
<dbReference type="AlphaFoldDB" id="A0A1T4M7Z9"/>
<evidence type="ECO:0000256" key="2">
    <source>
        <dbReference type="ARBA" id="ARBA00004893"/>
    </source>
</evidence>
<evidence type="ECO:0000256" key="8">
    <source>
        <dbReference type="ARBA" id="ARBA00022679"/>
    </source>
</evidence>
<evidence type="ECO:0000256" key="11">
    <source>
        <dbReference type="ARBA" id="ARBA00069173"/>
    </source>
</evidence>
<comment type="function">
    <text evidence="1">Involved in the catabolism of quinolinic acid (QA).</text>
</comment>
<evidence type="ECO:0000256" key="6">
    <source>
        <dbReference type="ARBA" id="ARBA00022642"/>
    </source>
</evidence>
<dbReference type="InterPro" id="IPR022412">
    <property type="entry name" value="Quinolinate_PRibosylTrfase_N"/>
</dbReference>
<feature type="domain" description="Quinolinate phosphoribosyl transferase N-terminal" evidence="14">
    <location>
        <begin position="23"/>
        <end position="107"/>
    </location>
</feature>
<dbReference type="CDD" id="cd01572">
    <property type="entry name" value="QPRTase"/>
    <property type="match status" value="1"/>
</dbReference>
<dbReference type="Pfam" id="PF01729">
    <property type="entry name" value="QRPTase_C"/>
    <property type="match status" value="1"/>
</dbReference>
<evidence type="ECO:0000256" key="1">
    <source>
        <dbReference type="ARBA" id="ARBA00003237"/>
    </source>
</evidence>
<evidence type="ECO:0000256" key="9">
    <source>
        <dbReference type="ARBA" id="ARBA00033102"/>
    </source>
</evidence>
<gene>
    <name evidence="15" type="ORF">SAMN02745973_01220</name>
</gene>
<dbReference type="GO" id="GO:0009435">
    <property type="term" value="P:NAD+ biosynthetic process"/>
    <property type="evidence" value="ECO:0007669"/>
    <property type="project" value="UniProtKB-UniPathway"/>
</dbReference>
<comment type="subunit">
    <text evidence="4">Hexamer formed by 3 homodimers.</text>
</comment>
<reference evidence="15 16" key="1">
    <citation type="submission" date="2017-02" db="EMBL/GenBank/DDBJ databases">
        <authorList>
            <person name="Peterson S.W."/>
        </authorList>
    </citation>
    <scope>NUCLEOTIDE SEQUENCE [LARGE SCALE GENOMIC DNA]</scope>
    <source>
        <strain evidence="15 16">DSM 15102</strain>
    </source>
</reference>
<dbReference type="NCBIfam" id="TIGR00078">
    <property type="entry name" value="nadC"/>
    <property type="match status" value="1"/>
</dbReference>
<evidence type="ECO:0000256" key="7">
    <source>
        <dbReference type="ARBA" id="ARBA00022676"/>
    </source>
</evidence>
<feature type="domain" description="Quinolinate phosphoribosyl transferase C-terminal" evidence="13">
    <location>
        <begin position="109"/>
        <end position="274"/>
    </location>
</feature>
<comment type="catalytic activity">
    <reaction evidence="10">
        <text>nicotinate beta-D-ribonucleotide + CO2 + diphosphate = quinolinate + 5-phospho-alpha-D-ribose 1-diphosphate + 2 H(+)</text>
        <dbReference type="Rhea" id="RHEA:12733"/>
        <dbReference type="ChEBI" id="CHEBI:15378"/>
        <dbReference type="ChEBI" id="CHEBI:16526"/>
        <dbReference type="ChEBI" id="CHEBI:29959"/>
        <dbReference type="ChEBI" id="CHEBI:33019"/>
        <dbReference type="ChEBI" id="CHEBI:57502"/>
        <dbReference type="ChEBI" id="CHEBI:58017"/>
        <dbReference type="EC" id="2.4.2.19"/>
    </reaction>
</comment>
<dbReference type="FunFam" id="3.20.20.70:FF:000030">
    <property type="entry name" value="Nicotinate-nucleotide pyrophosphorylase, carboxylating"/>
    <property type="match status" value="1"/>
</dbReference>
<dbReference type="InterPro" id="IPR002638">
    <property type="entry name" value="Quinolinate_PRibosylTrfase_C"/>
</dbReference>
<dbReference type="OrthoDB" id="9782546at2"/>
<dbReference type="InterPro" id="IPR037128">
    <property type="entry name" value="Quinolinate_PRibosylTase_N_sf"/>
</dbReference>
<evidence type="ECO:0000259" key="14">
    <source>
        <dbReference type="Pfam" id="PF02749"/>
    </source>
</evidence>
<evidence type="ECO:0000259" key="13">
    <source>
        <dbReference type="Pfam" id="PF01729"/>
    </source>
</evidence>
<evidence type="ECO:0000256" key="12">
    <source>
        <dbReference type="PIRNR" id="PIRNR006250"/>
    </source>
</evidence>
<dbReference type="PANTHER" id="PTHR32179:SF3">
    <property type="entry name" value="NICOTINATE-NUCLEOTIDE PYROPHOSPHORYLASE [CARBOXYLATING]"/>
    <property type="match status" value="1"/>
</dbReference>
<evidence type="ECO:0000256" key="5">
    <source>
        <dbReference type="ARBA" id="ARBA00011944"/>
    </source>
</evidence>
<dbReference type="InterPro" id="IPR004393">
    <property type="entry name" value="NadC"/>
</dbReference>
<dbReference type="EC" id="2.4.2.19" evidence="5"/>
<dbReference type="SUPFAM" id="SSF54675">
    <property type="entry name" value="Nicotinate/Quinolinate PRTase N-terminal domain-like"/>
    <property type="match status" value="1"/>
</dbReference>
<keyword evidence="8 12" id="KW-0808">Transferase</keyword>
<sequence>MLNFLTIDPIILDALKEDSPYGDITTYGVIEETSQSTVDLIAKEEGILAGLPVFERVFTLLGNVKGNFYKKEGQKVFPGDLIGKLKGNTRSLLIGERTALNFFQKMSGIATLTSKYCEKLKGSKTILLDTRKTTPGLRVLEKYAVRIGGGMNHRWNLSDGILLKENHIAAARGIQNAVKSIRENTPFIKKIEVEVENLDMVKEALDAKVDIIMLDNMSFEQMSKAIAMIHGRTLTECSGNVTLNTIEKIAQLGVDFVSVGELTHSPRILDLSMKNLKPI</sequence>
<dbReference type="Gene3D" id="3.90.1170.20">
    <property type="entry name" value="Quinolinate phosphoribosyl transferase, N-terminal domain"/>
    <property type="match status" value="1"/>
</dbReference>
<dbReference type="InterPro" id="IPR036068">
    <property type="entry name" value="Nicotinate_pribotase-like_C"/>
</dbReference>
<organism evidence="15 16">
    <name type="scientific">Garciella nitratireducens DSM 15102</name>
    <dbReference type="NCBI Taxonomy" id="1121911"/>
    <lineage>
        <taxon>Bacteria</taxon>
        <taxon>Bacillati</taxon>
        <taxon>Bacillota</taxon>
        <taxon>Clostridia</taxon>
        <taxon>Eubacteriales</taxon>
        <taxon>Eubacteriaceae</taxon>
        <taxon>Garciella</taxon>
    </lineage>
</organism>
<accession>A0A1T4M7Z9</accession>
<dbReference type="PANTHER" id="PTHR32179">
    <property type="entry name" value="NICOTINATE-NUCLEOTIDE PYROPHOSPHORYLASE [CARBOXYLATING]"/>
    <property type="match status" value="1"/>
</dbReference>
<keyword evidence="7 12" id="KW-0328">Glycosyltransferase</keyword>
<dbReference type="EMBL" id="FUWV01000006">
    <property type="protein sequence ID" value="SJZ62814.1"/>
    <property type="molecule type" value="Genomic_DNA"/>
</dbReference>
<dbReference type="GO" id="GO:0034213">
    <property type="term" value="P:quinolinate catabolic process"/>
    <property type="evidence" value="ECO:0007669"/>
    <property type="project" value="TreeGrafter"/>
</dbReference>
<name>A0A1T4M7Z9_9FIRM</name>
<evidence type="ECO:0000256" key="10">
    <source>
        <dbReference type="ARBA" id="ARBA00047445"/>
    </source>
</evidence>
<dbReference type="Proteomes" id="UP000196365">
    <property type="component" value="Unassembled WGS sequence"/>
</dbReference>
<dbReference type="UniPathway" id="UPA00253">
    <property type="reaction ID" value="UER00331"/>
</dbReference>
<dbReference type="InterPro" id="IPR027277">
    <property type="entry name" value="NadC/ModD"/>
</dbReference>
<comment type="pathway">
    <text evidence="2">Cofactor biosynthesis; NAD(+) biosynthesis; nicotinate D-ribonucleotide from quinolinate: step 1/1.</text>
</comment>
<dbReference type="Gene3D" id="3.20.20.70">
    <property type="entry name" value="Aldolase class I"/>
    <property type="match status" value="1"/>
</dbReference>